<evidence type="ECO:0000313" key="7">
    <source>
        <dbReference type="Proteomes" id="UP000552935"/>
    </source>
</evidence>
<evidence type="ECO:0000313" key="6">
    <source>
        <dbReference type="Proteomes" id="UP000307517"/>
    </source>
</evidence>
<dbReference type="SUPFAM" id="SSF53474">
    <property type="entry name" value="alpha/beta-Hydrolases"/>
    <property type="match status" value="1"/>
</dbReference>
<dbReference type="AlphaFoldDB" id="A0A508YSQ2"/>
<dbReference type="InterPro" id="IPR029058">
    <property type="entry name" value="AB_hydrolase_fold"/>
</dbReference>
<keyword evidence="2" id="KW-0378">Hydrolase</keyword>
<keyword evidence="1" id="KW-0472">Membrane</keyword>
<dbReference type="RefSeq" id="WP_005691770.1">
    <property type="nucleotide sequence ID" value="NZ_CABFNI010000010.1"/>
</dbReference>
<evidence type="ECO:0000313" key="5">
    <source>
        <dbReference type="Proteomes" id="UP000189067"/>
    </source>
</evidence>
<reference evidence="3 5" key="1">
    <citation type="submission" date="2017-01" db="EMBL/GenBank/DDBJ databases">
        <title>In silico prediction, in vitro antibacterial spectrum and physicochemical properties of a putative bacteriocin produced by Lactobacillus rhamnosus strain L156.4.</title>
        <authorList>
            <person name="Silveira A.M."/>
            <person name="Monteiro A.S."/>
            <person name="Santos V.L."/>
            <person name="Nicoli J.R."/>
            <person name="Azevedo V."/>
            <person name="Soares S.C."/>
            <person name="Castro-Oliveira L."/>
            <person name="Dias-Souza M.V."/>
            <person name="Nardi R.M."/>
        </authorList>
    </citation>
    <scope>NUCLEOTIDE SEQUENCE [LARGE SCALE GENOMIC DNA]</scope>
    <source>
        <strain evidence="3 5">L156.4</strain>
    </source>
</reference>
<evidence type="ECO:0000256" key="1">
    <source>
        <dbReference type="SAM" id="Phobius"/>
    </source>
</evidence>
<dbReference type="InterPro" id="IPR010315">
    <property type="entry name" value="DUF915_hydro-like"/>
</dbReference>
<comment type="caution">
    <text evidence="2">The sequence shown here is derived from an EMBL/GenBank/DDBJ whole genome shotgun (WGS) entry which is preliminary data.</text>
</comment>
<keyword evidence="1" id="KW-1133">Transmembrane helix</keyword>
<proteinExistence type="predicted"/>
<sequence length="260" mass="29354">MTRKQSRQHRWGWRLLLILFLLLAGSYWVWWQLGSRRIHAQTYRQTSVVTVFVPGYASNGLTFGPMVTRFKQDRASNQVTTITISATGNRTITGANRYTGKNPLVNVIFEDAKAPEKETRQLTALLHWLRAKHNVTKVNLVGHSMGSNLSFRYLTTHHADAQPHVVKYVSLASEFYRDPTPQLQQFPKSVQTLVIGGQIFGASGDWAVSIAGVKRFEKALRAANIPSTLYIYHGTPLGAYHSSLHQNPYVDARILAFLFT</sequence>
<accession>A0A508YSQ2</accession>
<reference evidence="4 6" key="2">
    <citation type="submission" date="2019-04" db="EMBL/GenBank/DDBJ databases">
        <title>Genome Announcement to Ensure Probiotic Safety of Lactobacillus rhamnosus UBLR-58.</title>
        <authorList>
            <person name="Sulthana A."/>
            <person name="Lakshmi S.G."/>
            <person name="Madempudi R.S."/>
        </authorList>
    </citation>
    <scope>NUCLEOTIDE SEQUENCE [LARGE SCALE GENOMIC DNA]</scope>
    <source>
        <strain evidence="4 6">UBLR-58</strain>
    </source>
</reference>
<organism evidence="2 7">
    <name type="scientific">Lacticaseibacillus rhamnosus</name>
    <name type="common">Lactobacillus rhamnosus</name>
    <dbReference type="NCBI Taxonomy" id="47715"/>
    <lineage>
        <taxon>Bacteria</taxon>
        <taxon>Bacillati</taxon>
        <taxon>Bacillota</taxon>
        <taxon>Bacilli</taxon>
        <taxon>Lactobacillales</taxon>
        <taxon>Lactobacillaceae</taxon>
        <taxon>Lacticaseibacillus</taxon>
    </lineage>
</organism>
<name>A0A508YSQ2_LACRH</name>
<evidence type="ECO:0000313" key="4">
    <source>
        <dbReference type="EMBL" id="THC80995.1"/>
    </source>
</evidence>
<dbReference type="EMBL" id="JACCKI010000003">
    <property type="protein sequence ID" value="NZA04779.1"/>
    <property type="molecule type" value="Genomic_DNA"/>
</dbReference>
<dbReference type="EMBL" id="SSHM01000001">
    <property type="protein sequence ID" value="THC80995.1"/>
    <property type="molecule type" value="Genomic_DNA"/>
</dbReference>
<dbReference type="GO" id="GO:0016787">
    <property type="term" value="F:hydrolase activity"/>
    <property type="evidence" value="ECO:0007669"/>
    <property type="project" value="UniProtKB-KW"/>
</dbReference>
<dbReference type="Proteomes" id="UP000552935">
    <property type="component" value="Unassembled WGS sequence"/>
</dbReference>
<dbReference type="Gene3D" id="3.40.50.1820">
    <property type="entry name" value="alpha/beta hydrolase"/>
    <property type="match status" value="1"/>
</dbReference>
<dbReference type="EMBL" id="MTJY01000019">
    <property type="protein sequence ID" value="ONN75432.1"/>
    <property type="molecule type" value="Genomic_DNA"/>
</dbReference>
<keyword evidence="1" id="KW-0812">Transmembrane</keyword>
<evidence type="ECO:0000313" key="3">
    <source>
        <dbReference type="EMBL" id="ONN75432.1"/>
    </source>
</evidence>
<dbReference type="Proteomes" id="UP000189067">
    <property type="component" value="Unassembled WGS sequence"/>
</dbReference>
<evidence type="ECO:0000313" key="2">
    <source>
        <dbReference type="EMBL" id="NZA04779.1"/>
    </source>
</evidence>
<dbReference type="Proteomes" id="UP000307517">
    <property type="component" value="Unassembled WGS sequence"/>
</dbReference>
<reference evidence="2 7" key="3">
    <citation type="submission" date="2020-07" db="EMBL/GenBank/DDBJ databases">
        <title>Organ Donor 1.</title>
        <authorList>
            <person name="Marsh A.J."/>
            <person name="Azcarate-Peril M.A."/>
        </authorList>
    </citation>
    <scope>NUCLEOTIDE SEQUENCE [LARGE SCALE GENOMIC DNA]</scope>
    <source>
        <strain evidence="2 7">AMC0712</strain>
    </source>
</reference>
<dbReference type="Pfam" id="PF06028">
    <property type="entry name" value="DUF915"/>
    <property type="match status" value="1"/>
</dbReference>
<gene>
    <name evidence="3" type="ORF">BWR10_02845</name>
    <name evidence="4" type="ORF">E6L36_11880</name>
    <name evidence="2" type="ORF">H0N82_06575</name>
</gene>
<feature type="transmembrane region" description="Helical" evidence="1">
    <location>
        <begin position="12"/>
        <end position="31"/>
    </location>
</feature>
<protein>
    <submittedName>
        <fullName evidence="2">Alpha/beta fold hydrolase</fullName>
    </submittedName>
    <submittedName>
        <fullName evidence="3">Alpha/beta hydrolase</fullName>
    </submittedName>
</protein>